<name>A0A518DN52_9BACT</name>
<organism evidence="1 2">
    <name type="scientific">Lignipirellula cremea</name>
    <dbReference type="NCBI Taxonomy" id="2528010"/>
    <lineage>
        <taxon>Bacteria</taxon>
        <taxon>Pseudomonadati</taxon>
        <taxon>Planctomycetota</taxon>
        <taxon>Planctomycetia</taxon>
        <taxon>Pirellulales</taxon>
        <taxon>Pirellulaceae</taxon>
        <taxon>Lignipirellula</taxon>
    </lineage>
</organism>
<gene>
    <name evidence="1" type="ORF">Pla8534_10450</name>
</gene>
<reference evidence="1 2" key="1">
    <citation type="submission" date="2019-02" db="EMBL/GenBank/DDBJ databases">
        <title>Deep-cultivation of Planctomycetes and their phenomic and genomic characterization uncovers novel biology.</title>
        <authorList>
            <person name="Wiegand S."/>
            <person name="Jogler M."/>
            <person name="Boedeker C."/>
            <person name="Pinto D."/>
            <person name="Vollmers J."/>
            <person name="Rivas-Marin E."/>
            <person name="Kohn T."/>
            <person name="Peeters S.H."/>
            <person name="Heuer A."/>
            <person name="Rast P."/>
            <person name="Oberbeckmann S."/>
            <person name="Bunk B."/>
            <person name="Jeske O."/>
            <person name="Meyerdierks A."/>
            <person name="Storesund J.E."/>
            <person name="Kallscheuer N."/>
            <person name="Luecker S."/>
            <person name="Lage O.M."/>
            <person name="Pohl T."/>
            <person name="Merkel B.J."/>
            <person name="Hornburger P."/>
            <person name="Mueller R.-W."/>
            <person name="Bruemmer F."/>
            <person name="Labrenz M."/>
            <person name="Spormann A.M."/>
            <person name="Op den Camp H."/>
            <person name="Overmann J."/>
            <person name="Amann R."/>
            <person name="Jetten M.S.M."/>
            <person name="Mascher T."/>
            <person name="Medema M.H."/>
            <person name="Devos D.P."/>
            <person name="Kaster A.-K."/>
            <person name="Ovreas L."/>
            <person name="Rohde M."/>
            <person name="Galperin M.Y."/>
            <person name="Jogler C."/>
        </authorList>
    </citation>
    <scope>NUCLEOTIDE SEQUENCE [LARGE SCALE GENOMIC DNA]</scope>
    <source>
        <strain evidence="1 2">Pla85_3_4</strain>
    </source>
</reference>
<evidence type="ECO:0000313" key="1">
    <source>
        <dbReference type="EMBL" id="QDU93266.1"/>
    </source>
</evidence>
<keyword evidence="2" id="KW-1185">Reference proteome</keyword>
<dbReference type="KEGG" id="lcre:Pla8534_10450"/>
<proteinExistence type="predicted"/>
<dbReference type="AlphaFoldDB" id="A0A518DN52"/>
<dbReference type="Proteomes" id="UP000317648">
    <property type="component" value="Chromosome"/>
</dbReference>
<dbReference type="EMBL" id="CP036433">
    <property type="protein sequence ID" value="QDU93266.1"/>
    <property type="molecule type" value="Genomic_DNA"/>
</dbReference>
<evidence type="ECO:0000313" key="2">
    <source>
        <dbReference type="Proteomes" id="UP000317648"/>
    </source>
</evidence>
<accession>A0A518DN52</accession>
<protein>
    <submittedName>
        <fullName evidence="1">Uncharacterized protein</fullName>
    </submittedName>
</protein>
<sequence length="55" mass="6512">MWKKLLKELESTSDPFEGYRFVLKPDNKTIKEFEQSRRLTANAHYSTGIPRILAR</sequence>